<dbReference type="Gene3D" id="3.40.50.2000">
    <property type="entry name" value="Glycogen Phosphorylase B"/>
    <property type="match status" value="1"/>
</dbReference>
<dbReference type="RefSeq" id="WP_230841922.1">
    <property type="nucleotide sequence ID" value="NZ_CP063845.1"/>
</dbReference>
<proteinExistence type="predicted"/>
<organism evidence="11 12">
    <name type="scientific">Gloeobacter morelensis MG652769</name>
    <dbReference type="NCBI Taxonomy" id="2781736"/>
    <lineage>
        <taxon>Bacteria</taxon>
        <taxon>Bacillati</taxon>
        <taxon>Cyanobacteriota</taxon>
        <taxon>Cyanophyceae</taxon>
        <taxon>Gloeobacterales</taxon>
        <taxon>Gloeobacteraceae</taxon>
        <taxon>Gloeobacter</taxon>
        <taxon>Gloeobacter morelensis</taxon>
    </lineage>
</organism>
<evidence type="ECO:0000256" key="10">
    <source>
        <dbReference type="NCBIfam" id="TIGR00215"/>
    </source>
</evidence>
<evidence type="ECO:0000256" key="2">
    <source>
        <dbReference type="ARBA" id="ARBA00012687"/>
    </source>
</evidence>
<dbReference type="EC" id="2.4.1.182" evidence="2 10"/>
<dbReference type="SUPFAM" id="SSF53756">
    <property type="entry name" value="UDP-Glycosyltransferase/glycogen phosphorylase"/>
    <property type="match status" value="1"/>
</dbReference>
<dbReference type="EMBL" id="CP063845">
    <property type="protein sequence ID" value="UFP94856.1"/>
    <property type="molecule type" value="Genomic_DNA"/>
</dbReference>
<evidence type="ECO:0000313" key="12">
    <source>
        <dbReference type="Proteomes" id="UP001054846"/>
    </source>
</evidence>
<name>A0ABY3PME4_9CYAN</name>
<evidence type="ECO:0000256" key="8">
    <source>
        <dbReference type="ARBA" id="ARBA00023098"/>
    </source>
</evidence>
<keyword evidence="8" id="KW-0443">Lipid metabolism</keyword>
<comment type="catalytic activity">
    <reaction evidence="9">
        <text>a lipid X + a UDP-2-N,3-O-bis[(3R)-3-hydroxyacyl]-alpha-D-glucosamine = a lipid A disaccharide + UDP + H(+)</text>
        <dbReference type="Rhea" id="RHEA:67828"/>
        <dbReference type="ChEBI" id="CHEBI:15378"/>
        <dbReference type="ChEBI" id="CHEBI:58223"/>
        <dbReference type="ChEBI" id="CHEBI:137748"/>
        <dbReference type="ChEBI" id="CHEBI:176338"/>
        <dbReference type="ChEBI" id="CHEBI:176343"/>
        <dbReference type="EC" id="2.4.1.182"/>
    </reaction>
</comment>
<evidence type="ECO:0000256" key="7">
    <source>
        <dbReference type="ARBA" id="ARBA00022679"/>
    </source>
</evidence>
<accession>A0ABY3PME4</accession>
<evidence type="ECO:0000256" key="1">
    <source>
        <dbReference type="ARBA" id="ARBA00002056"/>
    </source>
</evidence>
<dbReference type="PANTHER" id="PTHR30372">
    <property type="entry name" value="LIPID-A-DISACCHARIDE SYNTHASE"/>
    <property type="match status" value="1"/>
</dbReference>
<evidence type="ECO:0000313" key="11">
    <source>
        <dbReference type="EMBL" id="UFP94856.1"/>
    </source>
</evidence>
<keyword evidence="6 11" id="KW-0328">Glycosyltransferase</keyword>
<dbReference type="GO" id="GO:0008915">
    <property type="term" value="F:lipid-A-disaccharide synthase activity"/>
    <property type="evidence" value="ECO:0007669"/>
    <property type="project" value="UniProtKB-EC"/>
</dbReference>
<evidence type="ECO:0000256" key="9">
    <source>
        <dbReference type="ARBA" id="ARBA00048975"/>
    </source>
</evidence>
<sequence>MAARLFVSTGEVSGDLHGSYLIQALRERRPDLEIQALGGRRMAQLGIPMLSDTTTLSSIGVIEAIPYILPTLRIQVRLKKLLTSFRPDAVVLIDYIGSNVGVGKLAQKLGIPVIYYIAPQEWVWRTFKGDTAQIVGFTDLILAIFPEEARFYTRHGGNVRWIGHPLVDIVRTSVSRAEFRARMGTPPGAPVVVLTPASRTQELRHLMPLLFETARAIAAQLPEVRFWLSVSTPTFQEAIEQGAKAAGIAVQFIPPGSNYDALAAADLLLTKSGTINLEAALLNLPQVVAYRVDPRTYWFAKKVMGFTIPYMCPVNLVEMSAVVPEFLQDKATVEALSATSLELLKNPEAAQRMREGYARVKAQLGEPGVIVRGAEAILKVLDGANRP</sequence>
<keyword evidence="4" id="KW-0444">Lipid biosynthesis</keyword>
<evidence type="ECO:0000256" key="3">
    <source>
        <dbReference type="ARBA" id="ARBA00020902"/>
    </source>
</evidence>
<keyword evidence="5" id="KW-0441">Lipid A biosynthesis</keyword>
<gene>
    <name evidence="11" type="primary">lpxB</name>
    <name evidence="11" type="ORF">ISF26_00985</name>
</gene>
<keyword evidence="7 11" id="KW-0808">Transferase</keyword>
<dbReference type="PANTHER" id="PTHR30372:SF4">
    <property type="entry name" value="LIPID-A-DISACCHARIDE SYNTHASE, MITOCHONDRIAL-RELATED"/>
    <property type="match status" value="1"/>
</dbReference>
<evidence type="ECO:0000256" key="6">
    <source>
        <dbReference type="ARBA" id="ARBA00022676"/>
    </source>
</evidence>
<comment type="function">
    <text evidence="1">Condensation of UDP-2,3-diacylglucosamine and 2,3-diacylglucosamine-1-phosphate to form lipid A disaccharide, a precursor of lipid A, a phosphorylated glycolipid that anchors the lipopolysaccharide to the outer membrane of the cell.</text>
</comment>
<dbReference type="Pfam" id="PF02684">
    <property type="entry name" value="LpxB"/>
    <property type="match status" value="1"/>
</dbReference>
<reference evidence="11 12" key="1">
    <citation type="journal article" date="2021" name="Genome Biol. Evol.">
        <title>Complete Genome Sequencing of a Novel Gloeobacter Species from a Waterfall Cave in Mexico.</title>
        <authorList>
            <person name="Saw J.H."/>
            <person name="Cardona T."/>
            <person name="Montejano G."/>
        </authorList>
    </citation>
    <scope>NUCLEOTIDE SEQUENCE [LARGE SCALE GENOMIC DNA]</scope>
    <source>
        <strain evidence="11">MG652769</strain>
    </source>
</reference>
<dbReference type="NCBIfam" id="TIGR00215">
    <property type="entry name" value="lpxB"/>
    <property type="match status" value="1"/>
</dbReference>
<evidence type="ECO:0000256" key="5">
    <source>
        <dbReference type="ARBA" id="ARBA00022556"/>
    </source>
</evidence>
<protein>
    <recommendedName>
        <fullName evidence="3 10">Lipid-A-disaccharide synthase</fullName>
        <ecNumber evidence="2 10">2.4.1.182</ecNumber>
    </recommendedName>
</protein>
<dbReference type="Proteomes" id="UP001054846">
    <property type="component" value="Chromosome"/>
</dbReference>
<evidence type="ECO:0000256" key="4">
    <source>
        <dbReference type="ARBA" id="ARBA00022516"/>
    </source>
</evidence>
<keyword evidence="12" id="KW-1185">Reference proteome</keyword>
<dbReference type="InterPro" id="IPR003835">
    <property type="entry name" value="Glyco_trans_19"/>
</dbReference>